<comment type="caution">
    <text evidence="2">The sequence shown here is derived from an EMBL/GenBank/DDBJ whole genome shotgun (WGS) entry which is preliminary data.</text>
</comment>
<organism evidence="2 3">
    <name type="scientific">Pocillopora meandrina</name>
    <dbReference type="NCBI Taxonomy" id="46732"/>
    <lineage>
        <taxon>Eukaryota</taxon>
        <taxon>Metazoa</taxon>
        <taxon>Cnidaria</taxon>
        <taxon>Anthozoa</taxon>
        <taxon>Hexacorallia</taxon>
        <taxon>Scleractinia</taxon>
        <taxon>Astrocoeniina</taxon>
        <taxon>Pocilloporidae</taxon>
        <taxon>Pocillopora</taxon>
    </lineage>
</organism>
<feature type="region of interest" description="Disordered" evidence="1">
    <location>
        <begin position="46"/>
        <end position="84"/>
    </location>
</feature>
<gene>
    <name evidence="2" type="ORF">PMEA_00016771</name>
</gene>
<name>A0AAU9VQ74_9CNID</name>
<protein>
    <submittedName>
        <fullName evidence="2">Uncharacterized protein</fullName>
    </submittedName>
</protein>
<proteinExistence type="predicted"/>
<sequence length="111" mass="12515">MEGFKSAETFCTKKLFNITTKSNNYLVSLHAMVLTNGARTSPHRRVVLHPSHQRQPIGKNSMNGKSETDPNNDVKRKNDVEEENAVKVKLPSCLSYEGKRHLKLAHNNSDV</sequence>
<accession>A0AAU9VQ74</accession>
<dbReference type="EMBL" id="CALNXJ010000003">
    <property type="protein sequence ID" value="CAH3036302.1"/>
    <property type="molecule type" value="Genomic_DNA"/>
</dbReference>
<evidence type="ECO:0000256" key="1">
    <source>
        <dbReference type="SAM" id="MobiDB-lite"/>
    </source>
</evidence>
<evidence type="ECO:0000313" key="3">
    <source>
        <dbReference type="Proteomes" id="UP001159428"/>
    </source>
</evidence>
<dbReference type="Proteomes" id="UP001159428">
    <property type="component" value="Unassembled WGS sequence"/>
</dbReference>
<keyword evidence="3" id="KW-1185">Reference proteome</keyword>
<evidence type="ECO:0000313" key="2">
    <source>
        <dbReference type="EMBL" id="CAH3036302.1"/>
    </source>
</evidence>
<feature type="compositionally biased region" description="Basic and acidic residues" evidence="1">
    <location>
        <begin position="66"/>
        <end position="79"/>
    </location>
</feature>
<dbReference type="AlphaFoldDB" id="A0AAU9VQ74"/>
<reference evidence="2 3" key="1">
    <citation type="submission" date="2022-05" db="EMBL/GenBank/DDBJ databases">
        <authorList>
            <consortium name="Genoscope - CEA"/>
            <person name="William W."/>
        </authorList>
    </citation>
    <scope>NUCLEOTIDE SEQUENCE [LARGE SCALE GENOMIC DNA]</scope>
</reference>